<comment type="similarity">
    <text evidence="2">Belongs to the ABC-2 integral membrane protein family.</text>
</comment>
<evidence type="ECO:0000256" key="1">
    <source>
        <dbReference type="ARBA" id="ARBA00004651"/>
    </source>
</evidence>
<feature type="transmembrane region" description="Helical" evidence="8">
    <location>
        <begin position="25"/>
        <end position="44"/>
    </location>
</feature>
<keyword evidence="11" id="KW-1185">Reference proteome</keyword>
<protein>
    <submittedName>
        <fullName evidence="10">ABC transporter permease</fullName>
    </submittedName>
</protein>
<evidence type="ECO:0000256" key="7">
    <source>
        <dbReference type="ARBA" id="ARBA00023136"/>
    </source>
</evidence>
<dbReference type="PANTHER" id="PTHR30294">
    <property type="entry name" value="MEMBRANE COMPONENT OF ABC TRANSPORTER YHHJ-RELATED"/>
    <property type="match status" value="1"/>
</dbReference>
<feature type="transmembrane region" description="Helical" evidence="8">
    <location>
        <begin position="359"/>
        <end position="381"/>
    </location>
</feature>
<sequence length="389" mass="39992">MRQLAAPVAIAGTELRRFLKDRSNIFFVFIFPLLLVLVIGAQFGQSASSGRVIVVGDGELTTALETTLEREGVTLAAAESGEMREQVARGRADAGLIVDDGDEDAYAAGDPVDLEVVPGSQAGSLAAVQVVRTAVQAVALDQARVSVLTAAGVDAEDARESVAAAEQEIGVADVQVVDTSRLAQEFSGIGQFDVGAGSQVLLFVFLMSLAGSATLIGSRRLGVVRRVMAGPVSSGAMLTGEALGRLVIALFQGCYIMAATALLFRVDWGNLGLSLLVLLLFGAVSAGAGMVLGSIMDNEGAASGVGVGLGLVLAALGGCMLPLELFPDTLRTVANVTPHAWAYQAFAEVTRHGAGLTDILPQLGVLAAMAAALLVLGGYLLRRSLARAM</sequence>
<keyword evidence="5 8" id="KW-0812">Transmembrane</keyword>
<keyword evidence="7 8" id="KW-0472">Membrane</keyword>
<dbReference type="PROSITE" id="PS51012">
    <property type="entry name" value="ABC_TM2"/>
    <property type="match status" value="1"/>
</dbReference>
<evidence type="ECO:0000313" key="11">
    <source>
        <dbReference type="Proteomes" id="UP001597277"/>
    </source>
</evidence>
<dbReference type="PANTHER" id="PTHR30294:SF38">
    <property type="entry name" value="TRANSPORT PERMEASE PROTEIN"/>
    <property type="match status" value="1"/>
</dbReference>
<evidence type="ECO:0000259" key="9">
    <source>
        <dbReference type="PROSITE" id="PS51012"/>
    </source>
</evidence>
<feature type="transmembrane region" description="Helical" evidence="8">
    <location>
        <begin position="242"/>
        <end position="264"/>
    </location>
</feature>
<accession>A0ABW4L825</accession>
<evidence type="ECO:0000256" key="3">
    <source>
        <dbReference type="ARBA" id="ARBA00022448"/>
    </source>
</evidence>
<dbReference type="RefSeq" id="WP_388009725.1">
    <property type="nucleotide sequence ID" value="NZ_JBHUEE010000010.1"/>
</dbReference>
<dbReference type="Pfam" id="PF12698">
    <property type="entry name" value="ABC2_membrane_3"/>
    <property type="match status" value="1"/>
</dbReference>
<evidence type="ECO:0000313" key="10">
    <source>
        <dbReference type="EMBL" id="MFD1719435.1"/>
    </source>
</evidence>
<evidence type="ECO:0000256" key="5">
    <source>
        <dbReference type="ARBA" id="ARBA00022692"/>
    </source>
</evidence>
<evidence type="ECO:0000256" key="2">
    <source>
        <dbReference type="ARBA" id="ARBA00007783"/>
    </source>
</evidence>
<evidence type="ECO:0000256" key="6">
    <source>
        <dbReference type="ARBA" id="ARBA00022989"/>
    </source>
</evidence>
<keyword evidence="3" id="KW-0813">Transport</keyword>
<dbReference type="InterPro" id="IPR047817">
    <property type="entry name" value="ABC2_TM_bact-type"/>
</dbReference>
<reference evidence="11" key="1">
    <citation type="journal article" date="2019" name="Int. J. Syst. Evol. Microbiol.">
        <title>The Global Catalogue of Microorganisms (GCM) 10K type strain sequencing project: providing services to taxonomists for standard genome sequencing and annotation.</title>
        <authorList>
            <consortium name="The Broad Institute Genomics Platform"/>
            <consortium name="The Broad Institute Genome Sequencing Center for Infectious Disease"/>
            <person name="Wu L."/>
            <person name="Ma J."/>
        </authorList>
    </citation>
    <scope>NUCLEOTIDE SEQUENCE [LARGE SCALE GENOMIC DNA]</scope>
    <source>
        <strain evidence="11">JCM 17130</strain>
    </source>
</reference>
<feature type="domain" description="ABC transmembrane type-2" evidence="9">
    <location>
        <begin position="158"/>
        <end position="384"/>
    </location>
</feature>
<dbReference type="Proteomes" id="UP001597277">
    <property type="component" value="Unassembled WGS sequence"/>
</dbReference>
<proteinExistence type="inferred from homology"/>
<dbReference type="EMBL" id="JBHUEE010000010">
    <property type="protein sequence ID" value="MFD1719435.1"/>
    <property type="molecule type" value="Genomic_DNA"/>
</dbReference>
<name>A0ABW4L825_9MICO</name>
<comment type="subcellular location">
    <subcellularLocation>
        <location evidence="1">Cell membrane</location>
        <topology evidence="1">Multi-pass membrane protein</topology>
    </subcellularLocation>
</comment>
<organism evidence="10 11">
    <name type="scientific">Georgenia deserti</name>
    <dbReference type="NCBI Taxonomy" id="2093781"/>
    <lineage>
        <taxon>Bacteria</taxon>
        <taxon>Bacillati</taxon>
        <taxon>Actinomycetota</taxon>
        <taxon>Actinomycetes</taxon>
        <taxon>Micrococcales</taxon>
        <taxon>Bogoriellaceae</taxon>
        <taxon>Georgenia</taxon>
    </lineage>
</organism>
<evidence type="ECO:0000256" key="4">
    <source>
        <dbReference type="ARBA" id="ARBA00022475"/>
    </source>
</evidence>
<keyword evidence="6 8" id="KW-1133">Transmembrane helix</keyword>
<gene>
    <name evidence="10" type="ORF">ACFSE6_16445</name>
</gene>
<comment type="caution">
    <text evidence="10">The sequence shown here is derived from an EMBL/GenBank/DDBJ whole genome shotgun (WGS) entry which is preliminary data.</text>
</comment>
<keyword evidence="4" id="KW-1003">Cell membrane</keyword>
<feature type="transmembrane region" description="Helical" evidence="8">
    <location>
        <begin position="200"/>
        <end position="221"/>
    </location>
</feature>
<dbReference type="InterPro" id="IPR013525">
    <property type="entry name" value="ABC2_TM"/>
</dbReference>
<evidence type="ECO:0000256" key="8">
    <source>
        <dbReference type="SAM" id="Phobius"/>
    </source>
</evidence>
<dbReference type="InterPro" id="IPR051449">
    <property type="entry name" value="ABC-2_transporter_component"/>
</dbReference>
<feature type="transmembrane region" description="Helical" evidence="8">
    <location>
        <begin position="304"/>
        <end position="323"/>
    </location>
</feature>
<feature type="transmembrane region" description="Helical" evidence="8">
    <location>
        <begin position="270"/>
        <end position="292"/>
    </location>
</feature>